<reference evidence="1 2" key="2">
    <citation type="submission" date="2021-10" db="EMBL/GenBank/DDBJ databases">
        <authorList>
            <person name="Piombo E."/>
        </authorList>
    </citation>
    <scope>NUCLEOTIDE SEQUENCE [LARGE SCALE GENOMIC DNA]</scope>
</reference>
<dbReference type="OrthoDB" id="3800738at2759"/>
<comment type="caution">
    <text evidence="1">The sequence shown here is derived from an EMBL/GenBank/DDBJ whole genome shotgun (WGS) entry which is preliminary data.</text>
</comment>
<keyword evidence="2" id="KW-1185">Reference proteome</keyword>
<dbReference type="AlphaFoldDB" id="A0A9P0ERE1"/>
<protein>
    <recommendedName>
        <fullName evidence="3">F-box domain-containing protein</fullName>
    </recommendedName>
</protein>
<evidence type="ECO:0008006" key="3">
    <source>
        <dbReference type="Google" id="ProtNLM"/>
    </source>
</evidence>
<dbReference type="EMBL" id="CABFOC020000073">
    <property type="protein sequence ID" value="CAH0057040.1"/>
    <property type="molecule type" value="Genomic_DNA"/>
</dbReference>
<reference evidence="2" key="1">
    <citation type="submission" date="2019-06" db="EMBL/GenBank/DDBJ databases">
        <authorList>
            <person name="Broberg M."/>
        </authorList>
    </citation>
    <scope>NUCLEOTIDE SEQUENCE [LARGE SCALE GENOMIC DNA]</scope>
</reference>
<dbReference type="InterPro" id="IPR036047">
    <property type="entry name" value="F-box-like_dom_sf"/>
</dbReference>
<sequence length="302" mass="36360">MRRCFTIPEIFDCILLNLDIEELLFAQLVHTHFKSFIEQSTVLQQKLFFAPDPTRTTPELHPILKRRFPVLFSLKKPDDVDSFYKFNKIICNLDWYTDEFYRERMLHENASWRRMFPVQPPAKLELIKIFSHHEYIDRFGRCVPAQLGSQYQHLQETGIKMGLLYDLVVHFNSENPIPRIYIHWQMFSTGKEVPRVRSFRQLNDGFDDLYQFDAENNEPKNSITFYFQHVNSWDGYMEYEPLLKINSPFISMVEEDPTTLLKFLKTPDIDGTCWAKYLKPERRARLEERLLVQRRRPFFSRQ</sequence>
<evidence type="ECO:0000313" key="2">
    <source>
        <dbReference type="Proteomes" id="UP000775872"/>
    </source>
</evidence>
<accession>A0A9P0ERE1</accession>
<evidence type="ECO:0000313" key="1">
    <source>
        <dbReference type="EMBL" id="CAH0057040.1"/>
    </source>
</evidence>
<dbReference type="SUPFAM" id="SSF81383">
    <property type="entry name" value="F-box domain"/>
    <property type="match status" value="1"/>
</dbReference>
<name>A0A9P0ERE1_9HYPO</name>
<proteinExistence type="predicted"/>
<dbReference type="Proteomes" id="UP000775872">
    <property type="component" value="Unassembled WGS sequence"/>
</dbReference>
<gene>
    <name evidence="1" type="ORF">CSOL1703_00018318</name>
</gene>
<organism evidence="1 2">
    <name type="scientific">Clonostachys solani</name>
    <dbReference type="NCBI Taxonomy" id="160281"/>
    <lineage>
        <taxon>Eukaryota</taxon>
        <taxon>Fungi</taxon>
        <taxon>Dikarya</taxon>
        <taxon>Ascomycota</taxon>
        <taxon>Pezizomycotina</taxon>
        <taxon>Sordariomycetes</taxon>
        <taxon>Hypocreomycetidae</taxon>
        <taxon>Hypocreales</taxon>
        <taxon>Bionectriaceae</taxon>
        <taxon>Clonostachys</taxon>
    </lineage>
</organism>